<dbReference type="AlphaFoldDB" id="A0AAE1YWR4"/>
<sequence>MPNTFVCRNGTATPVHISQDRYCTLESSALSVNYTAYDSPSTVSFSANDSSLSQQESLSYCTDQHHSPDTNYGSPITGPCVTEDVNELKHKLKELETVMLGPDLDFLENFDDTLPSSIASAEIERWREMMVVIPKGDLKRVLYCLCNGSIKW</sequence>
<organism evidence="1 2">
    <name type="scientific">Sesamum alatum</name>
    <dbReference type="NCBI Taxonomy" id="300844"/>
    <lineage>
        <taxon>Eukaryota</taxon>
        <taxon>Viridiplantae</taxon>
        <taxon>Streptophyta</taxon>
        <taxon>Embryophyta</taxon>
        <taxon>Tracheophyta</taxon>
        <taxon>Spermatophyta</taxon>
        <taxon>Magnoliopsida</taxon>
        <taxon>eudicotyledons</taxon>
        <taxon>Gunneridae</taxon>
        <taxon>Pentapetalae</taxon>
        <taxon>asterids</taxon>
        <taxon>lamiids</taxon>
        <taxon>Lamiales</taxon>
        <taxon>Pedaliaceae</taxon>
        <taxon>Sesamum</taxon>
    </lineage>
</organism>
<reference evidence="1" key="2">
    <citation type="journal article" date="2024" name="Plant">
        <title>Genomic evolution and insights into agronomic trait innovations of Sesamum species.</title>
        <authorList>
            <person name="Miao H."/>
            <person name="Wang L."/>
            <person name="Qu L."/>
            <person name="Liu H."/>
            <person name="Sun Y."/>
            <person name="Le M."/>
            <person name="Wang Q."/>
            <person name="Wei S."/>
            <person name="Zheng Y."/>
            <person name="Lin W."/>
            <person name="Duan Y."/>
            <person name="Cao H."/>
            <person name="Xiong S."/>
            <person name="Wang X."/>
            <person name="Wei L."/>
            <person name="Li C."/>
            <person name="Ma Q."/>
            <person name="Ju M."/>
            <person name="Zhao R."/>
            <person name="Li G."/>
            <person name="Mu C."/>
            <person name="Tian Q."/>
            <person name="Mei H."/>
            <person name="Zhang T."/>
            <person name="Gao T."/>
            <person name="Zhang H."/>
        </authorList>
    </citation>
    <scope>NUCLEOTIDE SEQUENCE</scope>
    <source>
        <strain evidence="1">3651</strain>
    </source>
</reference>
<name>A0AAE1YWR4_9LAMI</name>
<dbReference type="Proteomes" id="UP001293254">
    <property type="component" value="Unassembled WGS sequence"/>
</dbReference>
<dbReference type="EMBL" id="JACGWO010000001">
    <property type="protein sequence ID" value="KAK4437512.1"/>
    <property type="molecule type" value="Genomic_DNA"/>
</dbReference>
<gene>
    <name evidence="1" type="ORF">Salat_0085100</name>
</gene>
<comment type="caution">
    <text evidence="1">The sequence shown here is derived from an EMBL/GenBank/DDBJ whole genome shotgun (WGS) entry which is preliminary data.</text>
</comment>
<reference evidence="1" key="1">
    <citation type="submission" date="2020-06" db="EMBL/GenBank/DDBJ databases">
        <authorList>
            <person name="Li T."/>
            <person name="Hu X."/>
            <person name="Zhang T."/>
            <person name="Song X."/>
            <person name="Zhang H."/>
            <person name="Dai N."/>
            <person name="Sheng W."/>
            <person name="Hou X."/>
            <person name="Wei L."/>
        </authorList>
    </citation>
    <scope>NUCLEOTIDE SEQUENCE</scope>
    <source>
        <strain evidence="1">3651</strain>
        <tissue evidence="1">Leaf</tissue>
    </source>
</reference>
<keyword evidence="2" id="KW-1185">Reference proteome</keyword>
<accession>A0AAE1YWR4</accession>
<protein>
    <submittedName>
        <fullName evidence="1">Chitin-inducible gibberellin-responsive protein 2</fullName>
    </submittedName>
</protein>
<evidence type="ECO:0000313" key="1">
    <source>
        <dbReference type="EMBL" id="KAK4437512.1"/>
    </source>
</evidence>
<evidence type="ECO:0000313" key="2">
    <source>
        <dbReference type="Proteomes" id="UP001293254"/>
    </source>
</evidence>
<proteinExistence type="predicted"/>